<gene>
    <name evidence="2" type="ORF">H9962_08870</name>
</gene>
<name>A0A9D2HDT4_9BACT</name>
<evidence type="ECO:0000256" key="1">
    <source>
        <dbReference type="SAM" id="MobiDB-lite"/>
    </source>
</evidence>
<protein>
    <submittedName>
        <fullName evidence="2">Uncharacterized protein</fullName>
    </submittedName>
</protein>
<dbReference type="AlphaFoldDB" id="A0A9D2HDT4"/>
<reference evidence="2" key="2">
    <citation type="submission" date="2021-04" db="EMBL/GenBank/DDBJ databases">
        <authorList>
            <person name="Gilroy R."/>
        </authorList>
    </citation>
    <scope>NUCLEOTIDE SEQUENCE</scope>
    <source>
        <strain evidence="2">CHK186-16707</strain>
    </source>
</reference>
<dbReference type="Proteomes" id="UP000824225">
    <property type="component" value="Unassembled WGS sequence"/>
</dbReference>
<organism evidence="2 3">
    <name type="scientific">Candidatus Mailhella merdigallinarum</name>
    <dbReference type="NCBI Taxonomy" id="2838658"/>
    <lineage>
        <taxon>Bacteria</taxon>
        <taxon>Pseudomonadati</taxon>
        <taxon>Thermodesulfobacteriota</taxon>
        <taxon>Desulfovibrionia</taxon>
        <taxon>Desulfovibrionales</taxon>
        <taxon>Desulfovibrionaceae</taxon>
        <taxon>Mailhella</taxon>
    </lineage>
</organism>
<reference evidence="2" key="1">
    <citation type="journal article" date="2021" name="PeerJ">
        <title>Extensive microbial diversity within the chicken gut microbiome revealed by metagenomics and culture.</title>
        <authorList>
            <person name="Gilroy R."/>
            <person name="Ravi A."/>
            <person name="Getino M."/>
            <person name="Pursley I."/>
            <person name="Horton D.L."/>
            <person name="Alikhan N.F."/>
            <person name="Baker D."/>
            <person name="Gharbi K."/>
            <person name="Hall N."/>
            <person name="Watson M."/>
            <person name="Adriaenssens E.M."/>
            <person name="Foster-Nyarko E."/>
            <person name="Jarju S."/>
            <person name="Secka A."/>
            <person name="Antonio M."/>
            <person name="Oren A."/>
            <person name="Chaudhuri R.R."/>
            <person name="La Ragione R."/>
            <person name="Hildebrand F."/>
            <person name="Pallen M.J."/>
        </authorList>
    </citation>
    <scope>NUCLEOTIDE SEQUENCE</scope>
    <source>
        <strain evidence="2">CHK186-16707</strain>
    </source>
</reference>
<evidence type="ECO:0000313" key="2">
    <source>
        <dbReference type="EMBL" id="HJA09283.1"/>
    </source>
</evidence>
<accession>A0A9D2HDT4</accession>
<proteinExistence type="predicted"/>
<feature type="compositionally biased region" description="Basic and acidic residues" evidence="1">
    <location>
        <begin position="66"/>
        <end position="84"/>
    </location>
</feature>
<sequence>MSSLAPGQRIEARCTRCRDVTGHVIVALVDGQVAKVECCACGSVHKYYPPEAPAREAKSRAVRVQSGRERGEAVLAQARKEPKPKAPPKAKAPSRAEQQTARLQAELERQWQDALARNPATPVPYSMNGTFALGGLVDHPTFGVGMVLALTPPDKMEILFREGVKALRCQC</sequence>
<dbReference type="EMBL" id="DXAN01000028">
    <property type="protein sequence ID" value="HJA09283.1"/>
    <property type="molecule type" value="Genomic_DNA"/>
</dbReference>
<feature type="region of interest" description="Disordered" evidence="1">
    <location>
        <begin position="53"/>
        <end position="98"/>
    </location>
</feature>
<evidence type="ECO:0000313" key="3">
    <source>
        <dbReference type="Proteomes" id="UP000824225"/>
    </source>
</evidence>
<comment type="caution">
    <text evidence="2">The sequence shown here is derived from an EMBL/GenBank/DDBJ whole genome shotgun (WGS) entry which is preliminary data.</text>
</comment>